<sequence>MDSLDRILNSIQKASMISFTDDELVPWASNHSRALHITLNNVVVRAFNGTRREVLGDIQLELEIRLSKFGVNFQVIEIEPTYTMLLGRPWIHVVGVVSSTFHQKLKFVNNKWVITVHNDESLPVTQPCSLP</sequence>
<organism evidence="1 2">
    <name type="scientific">Bauhinia variegata</name>
    <name type="common">Purple orchid tree</name>
    <name type="synonym">Phanera variegata</name>
    <dbReference type="NCBI Taxonomy" id="167791"/>
    <lineage>
        <taxon>Eukaryota</taxon>
        <taxon>Viridiplantae</taxon>
        <taxon>Streptophyta</taxon>
        <taxon>Embryophyta</taxon>
        <taxon>Tracheophyta</taxon>
        <taxon>Spermatophyta</taxon>
        <taxon>Magnoliopsida</taxon>
        <taxon>eudicotyledons</taxon>
        <taxon>Gunneridae</taxon>
        <taxon>Pentapetalae</taxon>
        <taxon>rosids</taxon>
        <taxon>fabids</taxon>
        <taxon>Fabales</taxon>
        <taxon>Fabaceae</taxon>
        <taxon>Cercidoideae</taxon>
        <taxon>Cercideae</taxon>
        <taxon>Bauhiniinae</taxon>
        <taxon>Bauhinia</taxon>
    </lineage>
</organism>
<gene>
    <name evidence="1" type="ORF">L6164_023951</name>
</gene>
<reference evidence="1 2" key="1">
    <citation type="journal article" date="2022" name="DNA Res.">
        <title>Chromosomal-level genome assembly of the orchid tree Bauhinia variegata (Leguminosae; Cercidoideae) supports the allotetraploid origin hypothesis of Bauhinia.</title>
        <authorList>
            <person name="Zhong Y."/>
            <person name="Chen Y."/>
            <person name="Zheng D."/>
            <person name="Pang J."/>
            <person name="Liu Y."/>
            <person name="Luo S."/>
            <person name="Meng S."/>
            <person name="Qian L."/>
            <person name="Wei D."/>
            <person name="Dai S."/>
            <person name="Zhou R."/>
        </authorList>
    </citation>
    <scope>NUCLEOTIDE SEQUENCE [LARGE SCALE GENOMIC DNA]</scope>
    <source>
        <strain evidence="1">BV-YZ2020</strain>
    </source>
</reference>
<dbReference type="EMBL" id="CM039435">
    <property type="protein sequence ID" value="KAI4315923.1"/>
    <property type="molecule type" value="Genomic_DNA"/>
</dbReference>
<comment type="caution">
    <text evidence="1">The sequence shown here is derived from an EMBL/GenBank/DDBJ whole genome shotgun (WGS) entry which is preliminary data.</text>
</comment>
<dbReference type="Proteomes" id="UP000828941">
    <property type="component" value="Chromosome 10"/>
</dbReference>
<evidence type="ECO:0000313" key="2">
    <source>
        <dbReference type="Proteomes" id="UP000828941"/>
    </source>
</evidence>
<proteinExistence type="predicted"/>
<name>A0ACB9LWB2_BAUVA</name>
<accession>A0ACB9LWB2</accession>
<keyword evidence="2" id="KW-1185">Reference proteome</keyword>
<evidence type="ECO:0000313" key="1">
    <source>
        <dbReference type="EMBL" id="KAI4315923.1"/>
    </source>
</evidence>
<protein>
    <submittedName>
        <fullName evidence="1">Uncharacterized protein</fullName>
    </submittedName>
</protein>